<feature type="region of interest" description="Disordered" evidence="1">
    <location>
        <begin position="27"/>
        <end position="47"/>
    </location>
</feature>
<feature type="chain" id="PRO_5045708074" evidence="2">
    <location>
        <begin position="21"/>
        <end position="218"/>
    </location>
</feature>
<dbReference type="PANTHER" id="PTHR36933">
    <property type="entry name" value="SLL0788 PROTEIN"/>
    <property type="match status" value="1"/>
</dbReference>
<dbReference type="Pfam" id="PF03713">
    <property type="entry name" value="DUF305"/>
    <property type="match status" value="1"/>
</dbReference>
<dbReference type="PROSITE" id="PS51257">
    <property type="entry name" value="PROKAR_LIPOPROTEIN"/>
    <property type="match status" value="1"/>
</dbReference>
<dbReference type="EMBL" id="BAABGT010000013">
    <property type="protein sequence ID" value="GAA4538414.1"/>
    <property type="molecule type" value="Genomic_DNA"/>
</dbReference>
<feature type="signal peptide" evidence="2">
    <location>
        <begin position="1"/>
        <end position="20"/>
    </location>
</feature>
<protein>
    <submittedName>
        <fullName evidence="4">DUF305 domain-containing protein</fullName>
    </submittedName>
</protein>
<dbReference type="PANTHER" id="PTHR36933:SF1">
    <property type="entry name" value="SLL0788 PROTEIN"/>
    <property type="match status" value="1"/>
</dbReference>
<dbReference type="RefSeq" id="WP_345412847.1">
    <property type="nucleotide sequence ID" value="NZ_BAABGT010000013.1"/>
</dbReference>
<dbReference type="InterPro" id="IPR012347">
    <property type="entry name" value="Ferritin-like"/>
</dbReference>
<evidence type="ECO:0000256" key="1">
    <source>
        <dbReference type="SAM" id="MobiDB-lite"/>
    </source>
</evidence>
<name>A0ABP8RGN0_9PSEU</name>
<proteinExistence type="predicted"/>
<gene>
    <name evidence="4" type="ORF">GCM10023175_08310</name>
</gene>
<keyword evidence="5" id="KW-1185">Reference proteome</keyword>
<reference evidence="5" key="1">
    <citation type="journal article" date="2019" name="Int. J. Syst. Evol. Microbiol.">
        <title>The Global Catalogue of Microorganisms (GCM) 10K type strain sequencing project: providing services to taxonomists for standard genome sequencing and annotation.</title>
        <authorList>
            <consortium name="The Broad Institute Genomics Platform"/>
            <consortium name="The Broad Institute Genome Sequencing Center for Infectious Disease"/>
            <person name="Wu L."/>
            <person name="Ma J."/>
        </authorList>
    </citation>
    <scope>NUCLEOTIDE SEQUENCE [LARGE SCALE GENOMIC DNA]</scope>
    <source>
        <strain evidence="5">JCM 17906</strain>
    </source>
</reference>
<dbReference type="Gene3D" id="1.20.1260.10">
    <property type="match status" value="1"/>
</dbReference>
<evidence type="ECO:0000259" key="3">
    <source>
        <dbReference type="Pfam" id="PF03713"/>
    </source>
</evidence>
<dbReference type="InterPro" id="IPR005183">
    <property type="entry name" value="DUF305_CopM-like"/>
</dbReference>
<comment type="caution">
    <text evidence="4">The sequence shown here is derived from an EMBL/GenBank/DDBJ whole genome shotgun (WGS) entry which is preliminary data.</text>
</comment>
<dbReference type="Proteomes" id="UP001501598">
    <property type="component" value="Unassembled WGS sequence"/>
</dbReference>
<evidence type="ECO:0000313" key="5">
    <source>
        <dbReference type="Proteomes" id="UP001501598"/>
    </source>
</evidence>
<organism evidence="4 5">
    <name type="scientific">Pseudonocardia xishanensis</name>
    <dbReference type="NCBI Taxonomy" id="630995"/>
    <lineage>
        <taxon>Bacteria</taxon>
        <taxon>Bacillati</taxon>
        <taxon>Actinomycetota</taxon>
        <taxon>Actinomycetes</taxon>
        <taxon>Pseudonocardiales</taxon>
        <taxon>Pseudonocardiaceae</taxon>
        <taxon>Pseudonocardia</taxon>
    </lineage>
</organism>
<evidence type="ECO:0000256" key="2">
    <source>
        <dbReference type="SAM" id="SignalP"/>
    </source>
</evidence>
<sequence length="218" mass="22387">MYRKAVLGVLAAAASLTVLAACSDGGDTSGASSTAAPTSTVAPAPSSAAAHNAADTVFVQGMIPHHSQAVAMADIAAQRATDTRVRQLAGRIQQAQGPEIEQLRGFLLAWGEPQIEAADPAGSMGGMDHGSMGHGGDSASGMSGMMTDQQMQQLQQTGGAGFDRMFLQMMIEHHNGAVAMAQTELAQGLNTEAKALAQAINDGQRAEIMEMQALSPLL</sequence>
<accession>A0ABP8RGN0</accession>
<keyword evidence="2" id="KW-0732">Signal</keyword>
<evidence type="ECO:0000313" key="4">
    <source>
        <dbReference type="EMBL" id="GAA4538414.1"/>
    </source>
</evidence>
<feature type="domain" description="DUF305" evidence="3">
    <location>
        <begin position="55"/>
        <end position="214"/>
    </location>
</feature>